<evidence type="ECO:0000313" key="1">
    <source>
        <dbReference type="EMBL" id="KII66416.1"/>
    </source>
</evidence>
<keyword evidence="2" id="KW-1185">Reference proteome</keyword>
<gene>
    <name evidence="1" type="ORF">RF11_02060</name>
</gene>
<reference evidence="1 2" key="1">
    <citation type="journal article" date="2014" name="Genome Biol. Evol.">
        <title>The genome of the myxosporean Thelohanellus kitauei shows adaptations to nutrient acquisition within its fish host.</title>
        <authorList>
            <person name="Yang Y."/>
            <person name="Xiong J."/>
            <person name="Zhou Z."/>
            <person name="Huo F."/>
            <person name="Miao W."/>
            <person name="Ran C."/>
            <person name="Liu Y."/>
            <person name="Zhang J."/>
            <person name="Feng J."/>
            <person name="Wang M."/>
            <person name="Wang M."/>
            <person name="Wang L."/>
            <person name="Yao B."/>
        </authorList>
    </citation>
    <scope>NUCLEOTIDE SEQUENCE [LARGE SCALE GENOMIC DNA]</scope>
    <source>
        <strain evidence="1">Wuqing</strain>
    </source>
</reference>
<dbReference type="Proteomes" id="UP000031668">
    <property type="component" value="Unassembled WGS sequence"/>
</dbReference>
<dbReference type="AlphaFoldDB" id="A0A0C2MGW9"/>
<proteinExistence type="predicted"/>
<evidence type="ECO:0000313" key="2">
    <source>
        <dbReference type="Proteomes" id="UP000031668"/>
    </source>
</evidence>
<comment type="caution">
    <text evidence="1">The sequence shown here is derived from an EMBL/GenBank/DDBJ whole genome shotgun (WGS) entry which is preliminary data.</text>
</comment>
<name>A0A0C2MGW9_THEKT</name>
<accession>A0A0C2MGW9</accession>
<protein>
    <submittedName>
        <fullName evidence="1">Uncharacterized protein</fullName>
    </submittedName>
</protein>
<dbReference type="EMBL" id="JWZT01003532">
    <property type="protein sequence ID" value="KII66416.1"/>
    <property type="molecule type" value="Genomic_DNA"/>
</dbReference>
<organism evidence="1 2">
    <name type="scientific">Thelohanellus kitauei</name>
    <name type="common">Myxosporean</name>
    <dbReference type="NCBI Taxonomy" id="669202"/>
    <lineage>
        <taxon>Eukaryota</taxon>
        <taxon>Metazoa</taxon>
        <taxon>Cnidaria</taxon>
        <taxon>Myxozoa</taxon>
        <taxon>Myxosporea</taxon>
        <taxon>Bivalvulida</taxon>
        <taxon>Platysporina</taxon>
        <taxon>Myxobolidae</taxon>
        <taxon>Thelohanellus</taxon>
    </lineage>
</organism>
<sequence>MEVRFIVHCPTRVRFSHKLIDNFQLANTTNLITLFSIVFNIHRIQVKLQFFIFYSETKLALAFLVFFLDKLFNSAFEFYPFLVFKKLPRDINIYIACPHVYCADDCLIQF</sequence>